<dbReference type="SUPFAM" id="SSF53448">
    <property type="entry name" value="Nucleotide-diphospho-sugar transferases"/>
    <property type="match status" value="1"/>
</dbReference>
<evidence type="ECO:0000259" key="1">
    <source>
        <dbReference type="Pfam" id="PF00535"/>
    </source>
</evidence>
<dbReference type="Gene3D" id="3.90.550.10">
    <property type="entry name" value="Spore Coat Polysaccharide Biosynthesis Protein SpsA, Chain A"/>
    <property type="match status" value="1"/>
</dbReference>
<dbReference type="EMBL" id="JAZHYP010000001">
    <property type="protein sequence ID" value="MEN3322626.1"/>
    <property type="molecule type" value="Genomic_DNA"/>
</dbReference>
<dbReference type="EC" id="2.4.-.-" evidence="2"/>
<keyword evidence="2" id="KW-0808">Transferase</keyword>
<dbReference type="Pfam" id="PF00535">
    <property type="entry name" value="Glycos_transf_2"/>
    <property type="match status" value="1"/>
</dbReference>
<dbReference type="InterPro" id="IPR001173">
    <property type="entry name" value="Glyco_trans_2-like"/>
</dbReference>
<name>A0ABV0A6P7_9FLAO</name>
<evidence type="ECO:0000313" key="3">
    <source>
        <dbReference type="Proteomes" id="UP001416393"/>
    </source>
</evidence>
<organism evidence="2 3">
    <name type="scientific">Mariniflexile soesokkakense</name>
    <dbReference type="NCBI Taxonomy" id="1343160"/>
    <lineage>
        <taxon>Bacteria</taxon>
        <taxon>Pseudomonadati</taxon>
        <taxon>Bacteroidota</taxon>
        <taxon>Flavobacteriia</taxon>
        <taxon>Flavobacteriales</taxon>
        <taxon>Flavobacteriaceae</taxon>
        <taxon>Mariniflexile</taxon>
    </lineage>
</organism>
<dbReference type="InterPro" id="IPR029044">
    <property type="entry name" value="Nucleotide-diphossugar_trans"/>
</dbReference>
<keyword evidence="2" id="KW-0328">Glycosyltransferase</keyword>
<dbReference type="CDD" id="cd00761">
    <property type="entry name" value="Glyco_tranf_GTA_type"/>
    <property type="match status" value="1"/>
</dbReference>
<gene>
    <name evidence="2" type="ORF">VP395_02715</name>
</gene>
<keyword evidence="3" id="KW-1185">Reference proteome</keyword>
<proteinExistence type="predicted"/>
<dbReference type="Proteomes" id="UP001416393">
    <property type="component" value="Unassembled WGS sequence"/>
</dbReference>
<dbReference type="GO" id="GO:0016757">
    <property type="term" value="F:glycosyltransferase activity"/>
    <property type="evidence" value="ECO:0007669"/>
    <property type="project" value="UniProtKB-KW"/>
</dbReference>
<dbReference type="RefSeq" id="WP_346240169.1">
    <property type="nucleotide sequence ID" value="NZ_JAZHYP010000001.1"/>
</dbReference>
<dbReference type="PANTHER" id="PTHR43685">
    <property type="entry name" value="GLYCOSYLTRANSFERASE"/>
    <property type="match status" value="1"/>
</dbReference>
<reference evidence="2 3" key="1">
    <citation type="submission" date="2024-01" db="EMBL/GenBank/DDBJ databases">
        <title>Mariniflexile litorale sp. nov., isolated from the shallow sediments of the Sea of Japan.</title>
        <authorList>
            <person name="Romanenko L."/>
            <person name="Bystritskaya E."/>
            <person name="Isaeva M."/>
        </authorList>
    </citation>
    <scope>NUCLEOTIDE SEQUENCE [LARGE SCALE GENOMIC DNA]</scope>
    <source>
        <strain evidence="2 3">KCTC 32427</strain>
    </source>
</reference>
<protein>
    <submittedName>
        <fullName evidence="2">Glycosyltransferase family 2 protein</fullName>
        <ecNumber evidence="2">2.4.-.-</ecNumber>
    </submittedName>
</protein>
<dbReference type="InterPro" id="IPR050834">
    <property type="entry name" value="Glycosyltransf_2"/>
</dbReference>
<feature type="domain" description="Glycosyltransferase 2-like" evidence="1">
    <location>
        <begin position="6"/>
        <end position="142"/>
    </location>
</feature>
<accession>A0ABV0A6P7</accession>
<dbReference type="PANTHER" id="PTHR43685:SF2">
    <property type="entry name" value="GLYCOSYLTRANSFERASE 2-LIKE DOMAIN-CONTAINING PROTEIN"/>
    <property type="match status" value="1"/>
</dbReference>
<evidence type="ECO:0000313" key="2">
    <source>
        <dbReference type="EMBL" id="MEN3322626.1"/>
    </source>
</evidence>
<comment type="caution">
    <text evidence="2">The sequence shown here is derived from an EMBL/GenBank/DDBJ whole genome shotgun (WGS) entry which is preliminary data.</text>
</comment>
<sequence length="315" mass="36391">MTPFFSIVTPLYNKEKYVQETLKSVLNQTFSNFEIIIINDGSTDNSVEEVKKFNDPRIKLYTQTNQGLSGARNSGIKKATANYIALIDADDFWLPHHLEQLYNLINTYPSKGLYCTGYTLQKSATIFHRAQFNGLPENFKGIVPDFFKHSLQNCVAWVSAICIPKDVFNDVGDFDPEIFSEQDTDLYIRIATKYEVALDNTSVSAIYNRTMEDGISNALFKKNIPKFVFTYKNIEKNNQDLKKYIDYNRFSLVINFKLASNNKLSKILIEDINLNNLNLIQKTLLYLPNPVIKWLFYIKNKFKLNALFIFKPKEG</sequence>